<comment type="similarity">
    <text evidence="2">Belongs to the chromate ion transporter (CHR) (TC 2.A.51) family.</text>
</comment>
<keyword evidence="5 7" id="KW-1133">Transmembrane helix</keyword>
<evidence type="ECO:0000256" key="1">
    <source>
        <dbReference type="ARBA" id="ARBA00004651"/>
    </source>
</evidence>
<dbReference type="PANTHER" id="PTHR43663">
    <property type="entry name" value="CHROMATE TRANSPORT PROTEIN-RELATED"/>
    <property type="match status" value="1"/>
</dbReference>
<evidence type="ECO:0000256" key="2">
    <source>
        <dbReference type="ARBA" id="ARBA00005262"/>
    </source>
</evidence>
<evidence type="ECO:0000256" key="4">
    <source>
        <dbReference type="ARBA" id="ARBA00022692"/>
    </source>
</evidence>
<evidence type="ECO:0000256" key="3">
    <source>
        <dbReference type="ARBA" id="ARBA00022475"/>
    </source>
</evidence>
<dbReference type="STRING" id="1101373.A9O67_06880"/>
<reference evidence="8 9" key="1">
    <citation type="submission" date="2016-06" db="EMBL/GenBank/DDBJ databases">
        <title>Genome sequence of Tepidimonas fonticaldi PL17.</title>
        <authorList>
            <person name="Pinnaka A.K."/>
        </authorList>
    </citation>
    <scope>NUCLEOTIDE SEQUENCE [LARGE SCALE GENOMIC DNA]</scope>
    <source>
        <strain evidence="8 9">PL17</strain>
    </source>
</reference>
<dbReference type="Pfam" id="PF02417">
    <property type="entry name" value="Chromate_transp"/>
    <property type="match status" value="1"/>
</dbReference>
<evidence type="ECO:0000256" key="7">
    <source>
        <dbReference type="SAM" id="Phobius"/>
    </source>
</evidence>
<organism evidence="8 9">
    <name type="scientific">Tepidimonas fonticaldi</name>
    <dbReference type="NCBI Taxonomy" id="1101373"/>
    <lineage>
        <taxon>Bacteria</taxon>
        <taxon>Pseudomonadati</taxon>
        <taxon>Pseudomonadota</taxon>
        <taxon>Betaproteobacteria</taxon>
        <taxon>Burkholderiales</taxon>
        <taxon>Tepidimonas</taxon>
    </lineage>
</organism>
<dbReference type="InterPro" id="IPR052518">
    <property type="entry name" value="CHR_Transporter"/>
</dbReference>
<feature type="transmembrane region" description="Helical" evidence="7">
    <location>
        <begin position="187"/>
        <end position="204"/>
    </location>
</feature>
<evidence type="ECO:0000256" key="5">
    <source>
        <dbReference type="ARBA" id="ARBA00022989"/>
    </source>
</evidence>
<feature type="transmembrane region" description="Helical" evidence="7">
    <location>
        <begin position="142"/>
        <end position="159"/>
    </location>
</feature>
<sequence length="205" mass="21528">MSATMDVAASGLAAADWLAIFTHFLSLSLLAIGGAITTAPDIHRYLVTQHGWLSESQFSAAIALAQAAPGPNILFVALMGWTVGLNSAGGPAAGPSAWGPGLLGVVVCLGAMLLPSSLLTYGVARWLHRRRDWWPVQAFKQGLAPAVVALLFASGWLMARGSGDWRQDGAQWLLAAASALIVWRTRLHLLWLLAAGALLGALGWV</sequence>
<keyword evidence="6 7" id="KW-0472">Membrane</keyword>
<accession>A0A1A6DV07</accession>
<dbReference type="GO" id="GO:0015109">
    <property type="term" value="F:chromate transmembrane transporter activity"/>
    <property type="evidence" value="ECO:0007669"/>
    <property type="project" value="InterPro"/>
</dbReference>
<proteinExistence type="inferred from homology"/>
<dbReference type="EMBL" id="LZDH01000056">
    <property type="protein sequence ID" value="OBS30698.1"/>
    <property type="molecule type" value="Genomic_DNA"/>
</dbReference>
<comment type="subcellular location">
    <subcellularLocation>
        <location evidence="1">Cell membrane</location>
        <topology evidence="1">Multi-pass membrane protein</topology>
    </subcellularLocation>
</comment>
<gene>
    <name evidence="8" type="ORF">A9O67_06880</name>
</gene>
<feature type="transmembrane region" description="Helical" evidence="7">
    <location>
        <begin position="101"/>
        <end position="121"/>
    </location>
</feature>
<keyword evidence="9" id="KW-1185">Reference proteome</keyword>
<comment type="caution">
    <text evidence="8">The sequence shown here is derived from an EMBL/GenBank/DDBJ whole genome shotgun (WGS) entry which is preliminary data.</text>
</comment>
<dbReference type="PANTHER" id="PTHR43663:SF1">
    <property type="entry name" value="CHROMATE TRANSPORTER"/>
    <property type="match status" value="1"/>
</dbReference>
<feature type="transmembrane region" description="Helical" evidence="7">
    <location>
        <begin position="60"/>
        <end position="81"/>
    </location>
</feature>
<dbReference type="InterPro" id="IPR003370">
    <property type="entry name" value="Chromate_transpt"/>
</dbReference>
<evidence type="ECO:0000313" key="9">
    <source>
        <dbReference type="Proteomes" id="UP000091969"/>
    </source>
</evidence>
<dbReference type="Proteomes" id="UP000091969">
    <property type="component" value="Unassembled WGS sequence"/>
</dbReference>
<evidence type="ECO:0000313" key="8">
    <source>
        <dbReference type="EMBL" id="OBS30698.1"/>
    </source>
</evidence>
<feature type="transmembrane region" description="Helical" evidence="7">
    <location>
        <begin position="20"/>
        <end position="39"/>
    </location>
</feature>
<dbReference type="AlphaFoldDB" id="A0A1A6DV07"/>
<dbReference type="GO" id="GO:0005886">
    <property type="term" value="C:plasma membrane"/>
    <property type="evidence" value="ECO:0007669"/>
    <property type="project" value="UniProtKB-SubCell"/>
</dbReference>
<keyword evidence="4 7" id="KW-0812">Transmembrane</keyword>
<evidence type="ECO:0000256" key="6">
    <source>
        <dbReference type="ARBA" id="ARBA00023136"/>
    </source>
</evidence>
<name>A0A1A6DV07_9BURK</name>
<keyword evidence="3" id="KW-1003">Cell membrane</keyword>
<protein>
    <submittedName>
        <fullName evidence="8">Chromate transporter</fullName>
    </submittedName>
</protein>